<dbReference type="InterPro" id="IPR012338">
    <property type="entry name" value="Beta-lactam/transpept-like"/>
</dbReference>
<dbReference type="InterPro" id="IPR036138">
    <property type="entry name" value="PBP_dimer_sf"/>
</dbReference>
<reference evidence="6 7" key="1">
    <citation type="journal article" date="2015" name="Nature">
        <title>rRNA introns, odd ribosomes, and small enigmatic genomes across a large radiation of phyla.</title>
        <authorList>
            <person name="Brown C.T."/>
            <person name="Hug L.A."/>
            <person name="Thomas B.C."/>
            <person name="Sharon I."/>
            <person name="Castelle C.J."/>
            <person name="Singh A."/>
            <person name="Wilkins M.J."/>
            <person name="Williams K.H."/>
            <person name="Banfield J.F."/>
        </authorList>
    </citation>
    <scope>NUCLEOTIDE SEQUENCE [LARGE SCALE GENOMIC DNA]</scope>
</reference>
<dbReference type="InterPro" id="IPR001460">
    <property type="entry name" value="PCN-bd_Tpept"/>
</dbReference>
<dbReference type="InterPro" id="IPR005311">
    <property type="entry name" value="PBP_dimer"/>
</dbReference>
<dbReference type="GO" id="GO:0009002">
    <property type="term" value="F:serine-type D-Ala-D-Ala carboxypeptidase activity"/>
    <property type="evidence" value="ECO:0007669"/>
    <property type="project" value="InterPro"/>
</dbReference>
<dbReference type="SUPFAM" id="SSF56601">
    <property type="entry name" value="beta-lactamase/transpeptidase-like"/>
    <property type="match status" value="1"/>
</dbReference>
<dbReference type="InterPro" id="IPR050515">
    <property type="entry name" value="Beta-lactam/transpept"/>
</dbReference>
<feature type="domain" description="Penicillin-binding protein transpeptidase" evidence="4">
    <location>
        <begin position="282"/>
        <end position="600"/>
    </location>
</feature>
<evidence type="ECO:0000256" key="2">
    <source>
        <dbReference type="ARBA" id="ARBA00023136"/>
    </source>
</evidence>
<dbReference type="GO" id="GO:0005886">
    <property type="term" value="C:plasma membrane"/>
    <property type="evidence" value="ECO:0007669"/>
    <property type="project" value="TreeGrafter"/>
</dbReference>
<dbReference type="Gene3D" id="3.40.710.10">
    <property type="entry name" value="DD-peptidase/beta-lactamase superfamily"/>
    <property type="match status" value="1"/>
</dbReference>
<evidence type="ECO:0000256" key="1">
    <source>
        <dbReference type="ARBA" id="ARBA00004370"/>
    </source>
</evidence>
<dbReference type="NCBIfam" id="TIGR03423">
    <property type="entry name" value="pbp2_mrdA"/>
    <property type="match status" value="1"/>
</dbReference>
<dbReference type="Gene3D" id="3.90.1310.10">
    <property type="entry name" value="Penicillin-binding protein 2a (Domain 2)"/>
    <property type="match status" value="1"/>
</dbReference>
<sequence>MADFFLEEAVLDDLAEGLDLLEMPLSKKTFKLIGVFVAVIIAVVVVRLFFLSVWAGKFYQNRALLNAAEIISLPAERGIIYDRFGEPLVKNEPVYRLSLRLTELFKPKERLKIFEALGDILKIQKSDIEGLISSVDLEKQNSVILSPQLTENEATKFKELNLKAVQVEKNFKREYFESKDFSHLLGFVGPVSKEDLRGNSSFSINDIVGKSGLENFYDEQLRGEDGRIIYYRNARGETLENKFLSAPKSGEKLETTIDGEFQSYFYNRLREGLNNVGSQSGAGIAMNPKTGEILSLVSLPSFDSNKISQDVLSDRNKPLFNRTISGLYSPGSTIKPLVALAALKEGVINPKTQIFSRGYIEIPNPYFPDKPSRFVDWKPHGWVDLRSAIARSSNIYFYALGGGLPENESGILTGDLKGGGLGIEKLKEYWQKFGLGEKTGIDLSYEAAGILPDSEGKKGWRLGDTYNVSIGQGDLIITPIELLNYIAAIANNGKFYRPFVKKREPQIIKDYSDLSEYIKEVQRGMVDAVEKPYGTAHLLADLSLKIAAKTGTAQTEGNAKINAFFVGYAPTEEPQIAILVLIENAKEGSLNAVPVAKDVLRWYSENRITQKL</sequence>
<feature type="domain" description="Penicillin-binding protein dimerisation" evidence="5">
    <location>
        <begin position="73"/>
        <end position="241"/>
    </location>
</feature>
<organism evidence="6 7">
    <name type="scientific">Candidatus Curtissbacteria bacterium GW2011_GWA1_40_24</name>
    <dbReference type="NCBI Taxonomy" id="1618406"/>
    <lineage>
        <taxon>Bacteria</taxon>
        <taxon>Candidatus Curtissiibacteriota</taxon>
    </lineage>
</organism>
<feature type="transmembrane region" description="Helical" evidence="3">
    <location>
        <begin position="32"/>
        <end position="55"/>
    </location>
</feature>
<dbReference type="Proteomes" id="UP000034489">
    <property type="component" value="Unassembled WGS sequence"/>
</dbReference>
<dbReference type="InterPro" id="IPR017790">
    <property type="entry name" value="Penicillin-binding_protein_2"/>
</dbReference>
<gene>
    <name evidence="6" type="ORF">UT92_C0001G0069</name>
</gene>
<dbReference type="GO" id="GO:0009252">
    <property type="term" value="P:peptidoglycan biosynthetic process"/>
    <property type="evidence" value="ECO:0007669"/>
    <property type="project" value="InterPro"/>
</dbReference>
<name>A0A0G0S0G8_9BACT</name>
<evidence type="ECO:0000259" key="4">
    <source>
        <dbReference type="Pfam" id="PF00905"/>
    </source>
</evidence>
<dbReference type="AlphaFoldDB" id="A0A0G0S0G8"/>
<dbReference type="GO" id="GO:0071555">
    <property type="term" value="P:cell wall organization"/>
    <property type="evidence" value="ECO:0007669"/>
    <property type="project" value="TreeGrafter"/>
</dbReference>
<evidence type="ECO:0000313" key="7">
    <source>
        <dbReference type="Proteomes" id="UP000034489"/>
    </source>
</evidence>
<dbReference type="GO" id="GO:0008658">
    <property type="term" value="F:penicillin binding"/>
    <property type="evidence" value="ECO:0007669"/>
    <property type="project" value="InterPro"/>
</dbReference>
<dbReference type="PANTHER" id="PTHR30627">
    <property type="entry name" value="PEPTIDOGLYCAN D,D-TRANSPEPTIDASE"/>
    <property type="match status" value="1"/>
</dbReference>
<comment type="subcellular location">
    <subcellularLocation>
        <location evidence="1">Membrane</location>
    </subcellularLocation>
</comment>
<keyword evidence="3" id="KW-1133">Transmembrane helix</keyword>
<dbReference type="Pfam" id="PF03717">
    <property type="entry name" value="PBP_dimer"/>
    <property type="match status" value="1"/>
</dbReference>
<evidence type="ECO:0000313" key="6">
    <source>
        <dbReference type="EMBL" id="KKR55726.1"/>
    </source>
</evidence>
<protein>
    <submittedName>
        <fullName evidence="6">Penicillin-binding protein 2</fullName>
    </submittedName>
</protein>
<dbReference type="EMBL" id="LBYQ01000001">
    <property type="protein sequence ID" value="KKR55726.1"/>
    <property type="molecule type" value="Genomic_DNA"/>
</dbReference>
<keyword evidence="3" id="KW-0812">Transmembrane</keyword>
<keyword evidence="2 3" id="KW-0472">Membrane</keyword>
<evidence type="ECO:0000259" key="5">
    <source>
        <dbReference type="Pfam" id="PF03717"/>
    </source>
</evidence>
<dbReference type="SUPFAM" id="SSF56519">
    <property type="entry name" value="Penicillin binding protein dimerisation domain"/>
    <property type="match status" value="1"/>
</dbReference>
<dbReference type="Pfam" id="PF00905">
    <property type="entry name" value="Transpeptidase"/>
    <property type="match status" value="1"/>
</dbReference>
<comment type="caution">
    <text evidence="6">The sequence shown here is derived from an EMBL/GenBank/DDBJ whole genome shotgun (WGS) entry which is preliminary data.</text>
</comment>
<accession>A0A0G0S0G8</accession>
<proteinExistence type="predicted"/>
<evidence type="ECO:0000256" key="3">
    <source>
        <dbReference type="SAM" id="Phobius"/>
    </source>
</evidence>